<dbReference type="GO" id="GO:0005684">
    <property type="term" value="C:U2-type spliceosomal complex"/>
    <property type="evidence" value="ECO:0007669"/>
    <property type="project" value="UniProtKB-ARBA"/>
</dbReference>
<sequence length="1265" mass="140689">MEDLESLEVLSLVAKVASELENHVGLDNKDVAEFIIAQRLESDDFGAFKKRLVDLNVDFPPSLVESIDRLVCTMHPQMKAKARQNIHNNKNDSDKLPRSDHIFKGLALPDKQVEYEADAIDDTLALLEGLESKVKKDKAATRPAAPLSPPPPPPQKRRSSLSPREDGRRDRKSRYRSRSRSAARYSPSPSRSRSRSRGRRKGRRYDHDEDDADGLGYDKHRDDYAYGGDSRNSNGKRRRGNGRDGVDGRDGRRRRNGYDERGYGDVDGDNANLDATPELHKVYDGHVTGVKDFGVFVNLHGVQGKVDGLVHVSALVEGQRVEHPSDVVSTGQPVKVKVVKIEGSRIGLSMKEVDQETGEDLAPQPSFQSGANMQALGARGSGGISSTALAPDPAALGVMNGAAGDARNGPGGRRGKKRMTSPERWEILQLIASGVAKASDYPDLEEEYNLTLTGEGQIELEEDVDIEIRDEEPPFLAGQTKLSLELSPIRIVKAPDGSLNRAAMAGGVLAKERKELRQQEMDAAKAAVENDRVDLQAQWHDPMANPEQRKFADDVRQAVAQRGGAAEPVPEWKRIIQSKEQSFGKRTSLSMKEQRETLPIFSFRNQLIQAVRDNQILIVIGETGSGKTTQLTQYLAEAGFTSSGKMVGCTQPRRVAAMSVAKRVSEEVGCQLGQQVGYTIRFEDCTSPSTRIKYMTDGMLQREILLDPELKRYSVIMLDEAHERTIATDVLFGLLKKTVIRRPDLKVIATSATLDAEKFSTFFNNAPIFTIPGRTFPVEILYSREPESDYLDAALETVMQIHLTEPAGDILVFLTGQEEIDTSCEILFERMKALGPGVPELVILPVYSALPNEVQSRIFEPAPPNGRKVVIATNIAETSLTIDGIFYVVDPGFVKQNAYDPKLGMDSLVVTPISQAQANQRAGRAGRTGPGKCFRLYTEAAFQTEMLPTTIPEIQRKNLSNTILILKAMGINDLLHFDFMDPPPINTMLSALEELYALSALDDEGLLTKLGRKMADFPMDPTSSKALIASVELGCSDEMLSIMGMIAQPKGVWYRPKEKQAQADAKKAKFNDPHGDHLTMLNVYNSWKRTRFSKPWCQEHFLQYRVLTRAKDVRTQLERIMERYKHPIVSCGTDTNRVRQALCAGFFRNGARKDPHEGYKTLIEGTPVYLHPSSALFGKQAEWVIYDTLVLTTKEYMQCTTSIEAKWLVEAAPTFFKLSPSDRLSRRRKAERIQPLYNKFQTEDDWRISAQRRSGRTGGGGGTWG</sequence>
<keyword evidence="7" id="KW-0067">ATP-binding</keyword>
<dbReference type="GO" id="GO:0000390">
    <property type="term" value="P:spliceosomal complex disassembly"/>
    <property type="evidence" value="ECO:0007669"/>
    <property type="project" value="TreeGrafter"/>
</dbReference>
<dbReference type="InterPro" id="IPR007502">
    <property type="entry name" value="Helicase-assoc_dom"/>
</dbReference>
<keyword evidence="16" id="KW-1185">Reference proteome</keyword>
<dbReference type="InterPro" id="IPR027417">
    <property type="entry name" value="P-loop_NTPase"/>
</dbReference>
<dbReference type="Pfam" id="PF04408">
    <property type="entry name" value="WHD_HA2"/>
    <property type="match status" value="1"/>
</dbReference>
<dbReference type="SMART" id="SM00487">
    <property type="entry name" value="DEXDc"/>
    <property type="match status" value="1"/>
</dbReference>
<dbReference type="Gene3D" id="3.40.50.300">
    <property type="entry name" value="P-loop containing nucleotide triphosphate hydrolases"/>
    <property type="match status" value="2"/>
</dbReference>
<dbReference type="SMART" id="SM00490">
    <property type="entry name" value="HELICc"/>
    <property type="match status" value="1"/>
</dbReference>
<dbReference type="PANTHER" id="PTHR18934:SF85">
    <property type="entry name" value="ATP-DEPENDENT RNA HELICASE DHX8"/>
    <property type="match status" value="1"/>
</dbReference>
<dbReference type="Pfam" id="PF00575">
    <property type="entry name" value="S1"/>
    <property type="match status" value="1"/>
</dbReference>
<keyword evidence="3" id="KW-0507">mRNA processing</keyword>
<dbReference type="InterPro" id="IPR049621">
    <property type="entry name" value="S1_DHX8_helicase"/>
</dbReference>
<dbReference type="FunFam" id="3.40.50.300:FF:000191">
    <property type="entry name" value="Pre-mRNA-splicing factor ATP-dependent RNA helicase"/>
    <property type="match status" value="1"/>
</dbReference>
<keyword evidence="9" id="KW-0539">Nucleus</keyword>
<evidence type="ECO:0000256" key="8">
    <source>
        <dbReference type="ARBA" id="ARBA00023187"/>
    </source>
</evidence>
<dbReference type="InterPro" id="IPR048333">
    <property type="entry name" value="HA2_WH"/>
</dbReference>
<dbReference type="CDD" id="cd05684">
    <property type="entry name" value="S1_DHX8_helicase"/>
    <property type="match status" value="1"/>
</dbReference>
<gene>
    <name evidence="15" type="ORF">SPI_01342</name>
</gene>
<feature type="compositionally biased region" description="Basic residues" evidence="11">
    <location>
        <begin position="170"/>
        <end position="181"/>
    </location>
</feature>
<name>A0A167YW40_9HYPO</name>
<feature type="domain" description="Helicase ATP-binding" evidence="13">
    <location>
        <begin position="608"/>
        <end position="772"/>
    </location>
</feature>
<dbReference type="InterPro" id="IPR002464">
    <property type="entry name" value="DNA/RNA_helicase_DEAH_CS"/>
</dbReference>
<dbReference type="Gene3D" id="2.40.50.140">
    <property type="entry name" value="Nucleic acid-binding proteins"/>
    <property type="match status" value="1"/>
</dbReference>
<feature type="compositionally biased region" description="Basic and acidic residues" evidence="11">
    <location>
        <begin position="241"/>
        <end position="264"/>
    </location>
</feature>
<dbReference type="AlphaFoldDB" id="A0A167YW40"/>
<dbReference type="SMART" id="SM00847">
    <property type="entry name" value="HA2"/>
    <property type="match status" value="1"/>
</dbReference>
<feature type="domain" description="S1 motif" evidence="12">
    <location>
        <begin position="280"/>
        <end position="351"/>
    </location>
</feature>
<dbReference type="PROSITE" id="PS51192">
    <property type="entry name" value="HELICASE_ATP_BIND_1"/>
    <property type="match status" value="1"/>
</dbReference>
<keyword evidence="5" id="KW-0378">Hydrolase</keyword>
<organism evidence="15 16">
    <name type="scientific">Niveomyces insectorum RCEF 264</name>
    <dbReference type="NCBI Taxonomy" id="1081102"/>
    <lineage>
        <taxon>Eukaryota</taxon>
        <taxon>Fungi</taxon>
        <taxon>Dikarya</taxon>
        <taxon>Ascomycota</taxon>
        <taxon>Pezizomycotina</taxon>
        <taxon>Sordariomycetes</taxon>
        <taxon>Hypocreomycetidae</taxon>
        <taxon>Hypocreales</taxon>
        <taxon>Cordycipitaceae</taxon>
        <taxon>Niveomyces</taxon>
    </lineage>
</organism>
<dbReference type="SUPFAM" id="SSF50249">
    <property type="entry name" value="Nucleic acid-binding proteins"/>
    <property type="match status" value="1"/>
</dbReference>
<dbReference type="CDD" id="cd18791">
    <property type="entry name" value="SF2_C_RHA"/>
    <property type="match status" value="1"/>
</dbReference>
<dbReference type="Pfam" id="PF00270">
    <property type="entry name" value="DEAD"/>
    <property type="match status" value="1"/>
</dbReference>
<evidence type="ECO:0000256" key="6">
    <source>
        <dbReference type="ARBA" id="ARBA00022806"/>
    </source>
</evidence>
<proteinExistence type="predicted"/>
<dbReference type="FunFam" id="3.40.50.300:FF:000101">
    <property type="entry name" value="Pre-mRNA-splicing factor ATP-dependent RNA helicase"/>
    <property type="match status" value="1"/>
</dbReference>
<dbReference type="PROSITE" id="PS51194">
    <property type="entry name" value="HELICASE_CTER"/>
    <property type="match status" value="1"/>
</dbReference>
<dbReference type="InterPro" id="IPR011709">
    <property type="entry name" value="DEAD-box_helicase_OB_fold"/>
</dbReference>
<dbReference type="EC" id="3.6.4.13" evidence="2"/>
<dbReference type="SMART" id="SM00316">
    <property type="entry name" value="S1"/>
    <property type="match status" value="1"/>
</dbReference>
<feature type="domain" description="Helicase C-terminal" evidence="14">
    <location>
        <begin position="790"/>
        <end position="970"/>
    </location>
</feature>
<evidence type="ECO:0000256" key="10">
    <source>
        <dbReference type="ARBA" id="ARBA00047984"/>
    </source>
</evidence>
<dbReference type="Pfam" id="PF00271">
    <property type="entry name" value="Helicase_C"/>
    <property type="match status" value="1"/>
</dbReference>
<dbReference type="Gene3D" id="1.20.120.1080">
    <property type="match status" value="1"/>
</dbReference>
<dbReference type="FunFam" id="2.40.50.140:FF:000061">
    <property type="entry name" value="ATP-dependent RNA helicase DHX8"/>
    <property type="match status" value="1"/>
</dbReference>
<dbReference type="Pfam" id="PF21010">
    <property type="entry name" value="HA2_C"/>
    <property type="match status" value="1"/>
</dbReference>
<dbReference type="GO" id="GO:0005524">
    <property type="term" value="F:ATP binding"/>
    <property type="evidence" value="ECO:0007669"/>
    <property type="project" value="UniProtKB-KW"/>
</dbReference>
<dbReference type="SUPFAM" id="SSF52540">
    <property type="entry name" value="P-loop containing nucleoside triphosphate hydrolases"/>
    <property type="match status" value="1"/>
</dbReference>
<dbReference type="EMBL" id="AZHD01000002">
    <property type="protein sequence ID" value="OAA66766.1"/>
    <property type="molecule type" value="Genomic_DNA"/>
</dbReference>
<evidence type="ECO:0000256" key="5">
    <source>
        <dbReference type="ARBA" id="ARBA00022801"/>
    </source>
</evidence>
<dbReference type="FunFam" id="1.20.120.1080:FF:000001">
    <property type="entry name" value="Pre-mRNA-splicing factor ATP-dependent RNA helicase"/>
    <property type="match status" value="1"/>
</dbReference>
<dbReference type="STRING" id="1081102.A0A167YW40"/>
<dbReference type="InterPro" id="IPR003029">
    <property type="entry name" value="S1_domain"/>
</dbReference>
<keyword evidence="8" id="KW-0508">mRNA splicing</keyword>
<dbReference type="InterPro" id="IPR012340">
    <property type="entry name" value="NA-bd_OB-fold"/>
</dbReference>
<feature type="compositionally biased region" description="Basic residues" evidence="11">
    <location>
        <begin position="192"/>
        <end position="204"/>
    </location>
</feature>
<evidence type="ECO:0000256" key="3">
    <source>
        <dbReference type="ARBA" id="ARBA00022664"/>
    </source>
</evidence>
<comment type="caution">
    <text evidence="15">The sequence shown here is derived from an EMBL/GenBank/DDBJ whole genome shotgun (WGS) entry which is preliminary data.</text>
</comment>
<dbReference type="GO" id="GO:0003723">
    <property type="term" value="F:RNA binding"/>
    <property type="evidence" value="ECO:0007669"/>
    <property type="project" value="TreeGrafter"/>
</dbReference>
<evidence type="ECO:0000256" key="1">
    <source>
        <dbReference type="ARBA" id="ARBA00004123"/>
    </source>
</evidence>
<dbReference type="InterPro" id="IPR014001">
    <property type="entry name" value="Helicase_ATP-bd"/>
</dbReference>
<evidence type="ECO:0000313" key="15">
    <source>
        <dbReference type="EMBL" id="OAA66766.1"/>
    </source>
</evidence>
<dbReference type="OrthoDB" id="10253254at2759"/>
<comment type="subcellular location">
    <subcellularLocation>
        <location evidence="1">Nucleus</location>
    </subcellularLocation>
</comment>
<reference evidence="15 16" key="1">
    <citation type="journal article" date="2016" name="Genome Biol. Evol.">
        <title>Divergent and convergent evolution of fungal pathogenicity.</title>
        <authorList>
            <person name="Shang Y."/>
            <person name="Xiao G."/>
            <person name="Zheng P."/>
            <person name="Cen K."/>
            <person name="Zhan S."/>
            <person name="Wang C."/>
        </authorList>
    </citation>
    <scope>NUCLEOTIDE SEQUENCE [LARGE SCALE GENOMIC DNA]</scope>
    <source>
        <strain evidence="15 16">RCEF 264</strain>
    </source>
</reference>
<dbReference type="GO" id="GO:0071013">
    <property type="term" value="C:catalytic step 2 spliceosome"/>
    <property type="evidence" value="ECO:0007669"/>
    <property type="project" value="TreeGrafter"/>
</dbReference>
<dbReference type="Proteomes" id="UP000076874">
    <property type="component" value="Unassembled WGS sequence"/>
</dbReference>
<evidence type="ECO:0000259" key="12">
    <source>
        <dbReference type="PROSITE" id="PS50126"/>
    </source>
</evidence>
<protein>
    <recommendedName>
        <fullName evidence="2">RNA helicase</fullName>
        <ecNumber evidence="2">3.6.4.13</ecNumber>
    </recommendedName>
</protein>
<accession>A0A167YW40</accession>
<evidence type="ECO:0000313" key="16">
    <source>
        <dbReference type="Proteomes" id="UP000076874"/>
    </source>
</evidence>
<evidence type="ECO:0000259" key="14">
    <source>
        <dbReference type="PROSITE" id="PS51194"/>
    </source>
</evidence>
<dbReference type="InterPro" id="IPR001650">
    <property type="entry name" value="Helicase_C-like"/>
</dbReference>
<dbReference type="Pfam" id="PF07717">
    <property type="entry name" value="OB_NTP_bind"/>
    <property type="match status" value="1"/>
</dbReference>
<feature type="region of interest" description="Disordered" evidence="11">
    <location>
        <begin position="135"/>
        <end position="271"/>
    </location>
</feature>
<keyword evidence="4" id="KW-0547">Nucleotide-binding</keyword>
<dbReference type="GO" id="GO:0003724">
    <property type="term" value="F:RNA helicase activity"/>
    <property type="evidence" value="ECO:0007669"/>
    <property type="project" value="UniProtKB-EC"/>
</dbReference>
<evidence type="ECO:0000256" key="7">
    <source>
        <dbReference type="ARBA" id="ARBA00022840"/>
    </source>
</evidence>
<dbReference type="InterPro" id="IPR011545">
    <property type="entry name" value="DEAD/DEAH_box_helicase_dom"/>
</dbReference>
<dbReference type="PROSITE" id="PS00690">
    <property type="entry name" value="DEAH_ATP_HELICASE"/>
    <property type="match status" value="1"/>
</dbReference>
<evidence type="ECO:0000256" key="4">
    <source>
        <dbReference type="ARBA" id="ARBA00022741"/>
    </source>
</evidence>
<dbReference type="GO" id="GO:0016787">
    <property type="term" value="F:hydrolase activity"/>
    <property type="evidence" value="ECO:0007669"/>
    <property type="project" value="UniProtKB-KW"/>
</dbReference>
<dbReference type="PROSITE" id="PS50126">
    <property type="entry name" value="S1"/>
    <property type="match status" value="1"/>
</dbReference>
<evidence type="ECO:0000256" key="11">
    <source>
        <dbReference type="SAM" id="MobiDB-lite"/>
    </source>
</evidence>
<evidence type="ECO:0000256" key="9">
    <source>
        <dbReference type="ARBA" id="ARBA00023242"/>
    </source>
</evidence>
<comment type="catalytic activity">
    <reaction evidence="10">
        <text>ATP + H2O = ADP + phosphate + H(+)</text>
        <dbReference type="Rhea" id="RHEA:13065"/>
        <dbReference type="ChEBI" id="CHEBI:15377"/>
        <dbReference type="ChEBI" id="CHEBI:15378"/>
        <dbReference type="ChEBI" id="CHEBI:30616"/>
        <dbReference type="ChEBI" id="CHEBI:43474"/>
        <dbReference type="ChEBI" id="CHEBI:456216"/>
        <dbReference type="EC" id="3.6.4.13"/>
    </reaction>
</comment>
<evidence type="ECO:0000256" key="2">
    <source>
        <dbReference type="ARBA" id="ARBA00012552"/>
    </source>
</evidence>
<dbReference type="PANTHER" id="PTHR18934">
    <property type="entry name" value="ATP-DEPENDENT RNA HELICASE"/>
    <property type="match status" value="1"/>
</dbReference>
<keyword evidence="6 15" id="KW-0347">Helicase</keyword>
<feature type="compositionally biased region" description="Low complexity" evidence="11">
    <location>
        <begin position="182"/>
        <end position="191"/>
    </location>
</feature>
<evidence type="ECO:0000259" key="13">
    <source>
        <dbReference type="PROSITE" id="PS51192"/>
    </source>
</evidence>